<dbReference type="EMBL" id="LNZH02000056">
    <property type="protein sequence ID" value="OCB91858.1"/>
    <property type="molecule type" value="Genomic_DNA"/>
</dbReference>
<gene>
    <name evidence="3" type="ORF">A7U60_g852</name>
</gene>
<feature type="region of interest" description="Disordered" evidence="1">
    <location>
        <begin position="38"/>
        <end position="135"/>
    </location>
</feature>
<accession>A0A9Q5I557</accession>
<protein>
    <recommendedName>
        <fullName evidence="2">WW domain-containing protein</fullName>
    </recommendedName>
</protein>
<feature type="compositionally biased region" description="Basic and acidic residues" evidence="1">
    <location>
        <begin position="61"/>
        <end position="93"/>
    </location>
</feature>
<name>A0A9Q5I557_SANBA</name>
<dbReference type="InterPro" id="IPR001202">
    <property type="entry name" value="WW_dom"/>
</dbReference>
<dbReference type="SUPFAM" id="SSF51045">
    <property type="entry name" value="WW domain"/>
    <property type="match status" value="1"/>
</dbReference>
<feature type="compositionally biased region" description="Polar residues" evidence="1">
    <location>
        <begin position="113"/>
        <end position="132"/>
    </location>
</feature>
<dbReference type="Gene3D" id="2.20.70.10">
    <property type="match status" value="1"/>
</dbReference>
<dbReference type="OrthoDB" id="2444812at2759"/>
<dbReference type="Pfam" id="PF00397">
    <property type="entry name" value="WW"/>
    <property type="match status" value="1"/>
</dbReference>
<feature type="domain" description="WW" evidence="2">
    <location>
        <begin position="144"/>
        <end position="178"/>
    </location>
</feature>
<dbReference type="AlphaFoldDB" id="A0A9Q5I557"/>
<comment type="caution">
    <text evidence="3">The sequence shown here is derived from an EMBL/GenBank/DDBJ whole genome shotgun (WGS) entry which is preliminary data.</text>
</comment>
<dbReference type="InterPro" id="IPR036020">
    <property type="entry name" value="WW_dom_sf"/>
</dbReference>
<dbReference type="PROSITE" id="PS50020">
    <property type="entry name" value="WW_DOMAIN_2"/>
    <property type="match status" value="1"/>
</dbReference>
<evidence type="ECO:0000256" key="1">
    <source>
        <dbReference type="SAM" id="MobiDB-lite"/>
    </source>
</evidence>
<evidence type="ECO:0000259" key="2">
    <source>
        <dbReference type="PROSITE" id="PS50020"/>
    </source>
</evidence>
<feature type="compositionally biased region" description="Basic and acidic residues" evidence="1">
    <location>
        <begin position="271"/>
        <end position="283"/>
    </location>
</feature>
<reference evidence="3" key="1">
    <citation type="submission" date="2016-06" db="EMBL/GenBank/DDBJ databases">
        <title>Draft Genome sequence of the fungus Inonotus baumii.</title>
        <authorList>
            <person name="Zhu H."/>
            <person name="Lin W."/>
        </authorList>
    </citation>
    <scope>NUCLEOTIDE SEQUENCE</scope>
    <source>
        <strain evidence="3">821</strain>
    </source>
</reference>
<feature type="region of interest" description="Disordered" evidence="1">
    <location>
        <begin position="271"/>
        <end position="314"/>
    </location>
</feature>
<keyword evidence="4" id="KW-1185">Reference proteome</keyword>
<dbReference type="Proteomes" id="UP000757232">
    <property type="component" value="Unassembled WGS sequence"/>
</dbReference>
<sequence>MNAREVRIRRHANLLGYPRAELQSVLSAGSADHIPYYSLSTMSSKGSASPWPSPSLPAESHSNDAKDKAKDVENSREESESPEEGSSRQRSESPESTSDASKSPSSERDAAPETSSSNKTAPPERSSSNAGVQSGAAVPGVTNALVQGDWQAIWSPQHGMYYFHNLRTSETTWSNPLVPSDASSAANVTISSRVSAQEAAAAAGIDPDLAYLDPALVAGPSAPAPFSYTAKFNARTGAFASPDARDPEHVSEYERMKRMSNFYFDMDEWQKEVEQRQEEEATGKKRKKPTKKDLEMFKERKKQKKLAKTAWLRT</sequence>
<dbReference type="PROSITE" id="PS01159">
    <property type="entry name" value="WW_DOMAIN_1"/>
    <property type="match status" value="1"/>
</dbReference>
<organism evidence="3 4">
    <name type="scientific">Sanghuangporus baumii</name>
    <name type="common">Phellinus baumii</name>
    <dbReference type="NCBI Taxonomy" id="108892"/>
    <lineage>
        <taxon>Eukaryota</taxon>
        <taxon>Fungi</taxon>
        <taxon>Dikarya</taxon>
        <taxon>Basidiomycota</taxon>
        <taxon>Agaricomycotina</taxon>
        <taxon>Agaricomycetes</taxon>
        <taxon>Hymenochaetales</taxon>
        <taxon>Hymenochaetaceae</taxon>
        <taxon>Sanghuangporus</taxon>
    </lineage>
</organism>
<evidence type="ECO:0000313" key="3">
    <source>
        <dbReference type="EMBL" id="OCB91858.1"/>
    </source>
</evidence>
<dbReference type="CDD" id="cd00201">
    <property type="entry name" value="WW"/>
    <property type="match status" value="1"/>
</dbReference>
<proteinExistence type="predicted"/>
<dbReference type="SMART" id="SM00456">
    <property type="entry name" value="WW"/>
    <property type="match status" value="1"/>
</dbReference>
<evidence type="ECO:0000313" key="4">
    <source>
        <dbReference type="Proteomes" id="UP000757232"/>
    </source>
</evidence>